<proteinExistence type="predicted"/>
<organism evidence="3">
    <name type="scientific">Ditylum brightwellii</name>
    <dbReference type="NCBI Taxonomy" id="49249"/>
    <lineage>
        <taxon>Eukaryota</taxon>
        <taxon>Sar</taxon>
        <taxon>Stramenopiles</taxon>
        <taxon>Ochrophyta</taxon>
        <taxon>Bacillariophyta</taxon>
        <taxon>Mediophyceae</taxon>
        <taxon>Lithodesmiophycidae</taxon>
        <taxon>Lithodesmiales</taxon>
        <taxon>Lithodesmiaceae</taxon>
        <taxon>Ditylum</taxon>
    </lineage>
</organism>
<accession>A0A6U3Y5T0</accession>
<gene>
    <name evidence="3" type="ORF">DBRI1063_LOCUS22326</name>
</gene>
<feature type="compositionally biased region" description="Acidic residues" evidence="2">
    <location>
        <begin position="403"/>
        <end position="413"/>
    </location>
</feature>
<feature type="compositionally biased region" description="Basic and acidic residues" evidence="2">
    <location>
        <begin position="450"/>
        <end position="472"/>
    </location>
</feature>
<feature type="compositionally biased region" description="Basic and acidic residues" evidence="2">
    <location>
        <begin position="428"/>
        <end position="437"/>
    </location>
</feature>
<feature type="region of interest" description="Disordered" evidence="2">
    <location>
        <begin position="399"/>
        <end position="484"/>
    </location>
</feature>
<sequence length="707" mass="80902">MLRVGGGYSRRIGRGLSVLSSATKPTTTQPRILAVTASSARRRRISALPIYHHHVSNRWYSSTLPTLSEATAEDEESDEGPKPPTLDAKKLAMNYAQRRNAYKKAVSSLRKQYAAEYESRRATDEAAETKKREMLKRRRLERQRMKNLNSARNAALQEEKRLARAAEFEKELEVAQVKREARRERFQKARQLIVDELEAECHYWMTSTDEVNKVFDADNIDQELWTRPGMYVGAPPSGLNDEDDDFLPDAQFWRYECHTWDMSKTYLTPRQLMLEEIEKSTYFETNVNSEYWNEERTLERLKLEDRAKLRAMVREEGRKVLLKKQRDWMQGRYGSGANVGVNQGRQSMHHHENKGLEELTKPMPAPKLDVLADYDAMEREGVKVLLKDPTKFFVFEDVPNDNIDGEEDDDAVSEEGGRRRTSMGRPVRLKDPLRDNPLHPGTVYPVLIGKEPRPDTRTDREKKRAEREEKMRAAAAGDTSGDPEEMFDEEEMAAGEKLDYDKAVIESDVENKEWEEGLDPISDEMAFSTPRERRLTEDDVDWVIENLEKQAAFIKEQFILEEATAGGDKAKAKEIIEGVVKASLEQSSPTNSLEQRSKKFDIDTFLTENSDSSLSDREALRELGLGDLVDVEALETVLDTLTYEQRKAINGIDSGEKGTTMSREEIAEALNKVPGLSEEQVNSLIELELSMAENKELCDALMKDLKE</sequence>
<dbReference type="AlphaFoldDB" id="A0A6U3Y5T0"/>
<dbReference type="EMBL" id="HBGN01034735">
    <property type="protein sequence ID" value="CAD9352198.1"/>
    <property type="molecule type" value="Transcribed_RNA"/>
</dbReference>
<feature type="coiled-coil region" evidence="1">
    <location>
        <begin position="145"/>
        <end position="185"/>
    </location>
</feature>
<protein>
    <submittedName>
        <fullName evidence="3">Uncharacterized protein</fullName>
    </submittedName>
</protein>
<evidence type="ECO:0000256" key="1">
    <source>
        <dbReference type="SAM" id="Coils"/>
    </source>
</evidence>
<evidence type="ECO:0000256" key="2">
    <source>
        <dbReference type="SAM" id="MobiDB-lite"/>
    </source>
</evidence>
<keyword evidence="1" id="KW-0175">Coiled coil</keyword>
<feature type="region of interest" description="Disordered" evidence="2">
    <location>
        <begin position="511"/>
        <end position="532"/>
    </location>
</feature>
<evidence type="ECO:0000313" key="3">
    <source>
        <dbReference type="EMBL" id="CAD9352198.1"/>
    </source>
</evidence>
<name>A0A6U3Y5T0_9STRA</name>
<reference evidence="3" key="1">
    <citation type="submission" date="2021-01" db="EMBL/GenBank/DDBJ databases">
        <authorList>
            <person name="Corre E."/>
            <person name="Pelletier E."/>
            <person name="Niang G."/>
            <person name="Scheremetjew M."/>
            <person name="Finn R."/>
            <person name="Kale V."/>
            <person name="Holt S."/>
            <person name="Cochrane G."/>
            <person name="Meng A."/>
            <person name="Brown T."/>
            <person name="Cohen L."/>
        </authorList>
    </citation>
    <scope>NUCLEOTIDE SEQUENCE</scope>
    <source>
        <strain evidence="3">Pop2</strain>
    </source>
</reference>